<dbReference type="Gene3D" id="3.40.50.200">
    <property type="entry name" value="Peptidase S8/S53 domain"/>
    <property type="match status" value="1"/>
</dbReference>
<dbReference type="OrthoDB" id="409122at2759"/>
<dbReference type="InterPro" id="IPR036852">
    <property type="entry name" value="Peptidase_S8/S53_dom_sf"/>
</dbReference>
<organism evidence="3 4">
    <name type="scientific">Lachnellula suecica</name>
    <dbReference type="NCBI Taxonomy" id="602035"/>
    <lineage>
        <taxon>Eukaryota</taxon>
        <taxon>Fungi</taxon>
        <taxon>Dikarya</taxon>
        <taxon>Ascomycota</taxon>
        <taxon>Pezizomycotina</taxon>
        <taxon>Leotiomycetes</taxon>
        <taxon>Helotiales</taxon>
        <taxon>Lachnaceae</taxon>
        <taxon>Lachnellula</taxon>
    </lineage>
</organism>
<evidence type="ECO:0000256" key="1">
    <source>
        <dbReference type="SAM" id="SignalP"/>
    </source>
</evidence>
<feature type="domain" description="Peptidase S53 activation" evidence="2">
    <location>
        <begin position="41"/>
        <end position="165"/>
    </location>
</feature>
<dbReference type="InterPro" id="IPR015366">
    <property type="entry name" value="S53_propep"/>
</dbReference>
<dbReference type="EMBL" id="QGMK01001399">
    <property type="protein sequence ID" value="TVY68851.1"/>
    <property type="molecule type" value="Genomic_DNA"/>
</dbReference>
<reference evidence="3 4" key="1">
    <citation type="submission" date="2018-05" db="EMBL/GenBank/DDBJ databases">
        <title>Genome sequencing and assembly of the regulated plant pathogen Lachnellula willkommii and related sister species for the development of diagnostic species identification markers.</title>
        <authorList>
            <person name="Giroux E."/>
            <person name="Bilodeau G."/>
        </authorList>
    </citation>
    <scope>NUCLEOTIDE SEQUENCE [LARGE SCALE GENOMIC DNA]</scope>
    <source>
        <strain evidence="3 4">CBS 268.59</strain>
    </source>
</reference>
<evidence type="ECO:0000313" key="3">
    <source>
        <dbReference type="EMBL" id="TVY68851.1"/>
    </source>
</evidence>
<feature type="signal peptide" evidence="1">
    <location>
        <begin position="1"/>
        <end position="19"/>
    </location>
</feature>
<sequence>MRILLIWTTLVITLQATVAPNPAIIPQTTSLRVFESLRQVPQGWTRLDRPAASTRLRLRIALEEPNPALFEQTLFQVSDPGHPKYGKHLERHQVKALIKPRDESTASVMSWLLSSGVGEADIENDGEWVNFFVPVSMTRQIRTLQYWAPVTVAPHIGMIQPTTRFGQVMAKRSTAFKIALENGSQGSLACRSRNYRADSHAKSVLGVAGFLEQYAKHDALCSFLEKYAPYAKDQNFTTVKINGGKDTQNDTLHGDTEANLDIQYAASLGFKTNILYYSTGGRGRLIPDLDQPNAAASNNEP</sequence>
<evidence type="ECO:0000259" key="2">
    <source>
        <dbReference type="SMART" id="SM00944"/>
    </source>
</evidence>
<dbReference type="GO" id="GO:0006508">
    <property type="term" value="P:proteolysis"/>
    <property type="evidence" value="ECO:0007669"/>
    <property type="project" value="InterPro"/>
</dbReference>
<dbReference type="SUPFAM" id="SSF54897">
    <property type="entry name" value="Protease propeptides/inhibitors"/>
    <property type="match status" value="1"/>
</dbReference>
<dbReference type="SMART" id="SM00944">
    <property type="entry name" value="Pro-kuma_activ"/>
    <property type="match status" value="1"/>
</dbReference>
<dbReference type="Pfam" id="PF09286">
    <property type="entry name" value="Pro-kuma_activ"/>
    <property type="match status" value="1"/>
</dbReference>
<keyword evidence="1" id="KW-0732">Signal</keyword>
<feature type="chain" id="PRO_5035914696" evidence="1">
    <location>
        <begin position="20"/>
        <end position="301"/>
    </location>
</feature>
<keyword evidence="4" id="KW-1185">Reference proteome</keyword>
<dbReference type="GO" id="GO:0008240">
    <property type="term" value="F:tripeptidyl-peptidase activity"/>
    <property type="evidence" value="ECO:0007669"/>
    <property type="project" value="TreeGrafter"/>
</dbReference>
<dbReference type="Proteomes" id="UP000469558">
    <property type="component" value="Unassembled WGS sequence"/>
</dbReference>
<evidence type="ECO:0000313" key="4">
    <source>
        <dbReference type="Proteomes" id="UP000469558"/>
    </source>
</evidence>
<proteinExistence type="predicted"/>
<dbReference type="GO" id="GO:0004252">
    <property type="term" value="F:serine-type endopeptidase activity"/>
    <property type="evidence" value="ECO:0007669"/>
    <property type="project" value="InterPro"/>
</dbReference>
<dbReference type="CDD" id="cd11377">
    <property type="entry name" value="Pro-peptidase_S53"/>
    <property type="match status" value="1"/>
</dbReference>
<protein>
    <submittedName>
        <fullName evidence="3">Tripeptidyl-peptidase</fullName>
    </submittedName>
</protein>
<accession>A0A8T9C0M8</accession>
<gene>
    <name evidence="3" type="primary">SED4</name>
    <name evidence="3" type="ORF">LSUE1_G006071</name>
</gene>
<dbReference type="AlphaFoldDB" id="A0A8T9C0M8"/>
<dbReference type="InterPro" id="IPR050819">
    <property type="entry name" value="Tripeptidyl-peptidase_I"/>
</dbReference>
<comment type="caution">
    <text evidence="3">The sequence shown here is derived from an EMBL/GenBank/DDBJ whole genome shotgun (WGS) entry which is preliminary data.</text>
</comment>
<dbReference type="PANTHER" id="PTHR14218">
    <property type="entry name" value="PROTEASE S8 TRIPEPTIDYL PEPTIDASE I CLN2"/>
    <property type="match status" value="1"/>
</dbReference>
<dbReference type="PANTHER" id="PTHR14218:SF35">
    <property type="entry name" value="PEPTIDASE S53 DOMAIN-CONTAINING PROTEIN"/>
    <property type="match status" value="1"/>
</dbReference>
<name>A0A8T9C0M8_9HELO</name>